<dbReference type="AlphaFoldDB" id="I4IRR4"/>
<dbReference type="HOGENOM" id="CLU_2771251_0_0_3"/>
<gene>
    <name evidence="1" type="ORF">MICAK_2860007</name>
</gene>
<comment type="caution">
    <text evidence="1">The sequence shown here is derived from an EMBL/GenBank/DDBJ whole genome shotgun (WGS) entry which is preliminary data.</text>
</comment>
<evidence type="ECO:0000313" key="2">
    <source>
        <dbReference type="Proteomes" id="UP000004047"/>
    </source>
</evidence>
<sequence>MSAKICFIAFSWDSHKDNGRVLLHRQLEADQVLLQGSSDSTYQLSLKLILQLSTLEIYPKKSDEFPEPL</sequence>
<organism evidence="1 2">
    <name type="scientific">Microcystis aeruginosa PCC 9701</name>
    <dbReference type="NCBI Taxonomy" id="721123"/>
    <lineage>
        <taxon>Bacteria</taxon>
        <taxon>Bacillati</taxon>
        <taxon>Cyanobacteriota</taxon>
        <taxon>Cyanophyceae</taxon>
        <taxon>Oscillatoriophycideae</taxon>
        <taxon>Chroococcales</taxon>
        <taxon>Microcystaceae</taxon>
        <taxon>Microcystis</taxon>
    </lineage>
</organism>
<accession>I4IRR4</accession>
<protein>
    <submittedName>
        <fullName evidence="1">Uncharacterized protein</fullName>
    </submittedName>
</protein>
<evidence type="ECO:0000313" key="1">
    <source>
        <dbReference type="EMBL" id="CCI36988.1"/>
    </source>
</evidence>
<proteinExistence type="predicted"/>
<dbReference type="Proteomes" id="UP000004047">
    <property type="component" value="Unassembled WGS sequence"/>
</dbReference>
<reference evidence="1 2" key="1">
    <citation type="submission" date="2012-04" db="EMBL/GenBank/DDBJ databases">
        <authorList>
            <person name="Genoscope - CEA"/>
        </authorList>
    </citation>
    <scope>NUCLEOTIDE SEQUENCE [LARGE SCALE GENOMIC DNA]</scope>
    <source>
        <strain evidence="1 2">9701</strain>
    </source>
</reference>
<dbReference type="EMBL" id="CAIQ01000208">
    <property type="protein sequence ID" value="CCI36988.1"/>
    <property type="molecule type" value="Genomic_DNA"/>
</dbReference>
<name>I4IRR4_MICAE</name>